<name>A0A6A5ZK89_9PLEO</name>
<keyword evidence="3" id="KW-1185">Reference proteome</keyword>
<gene>
    <name evidence="2" type="ORF">BDV96DRAFT_676509</name>
</gene>
<dbReference type="AlphaFoldDB" id="A0A6A5ZK89"/>
<evidence type="ECO:0000256" key="1">
    <source>
        <dbReference type="SAM" id="MobiDB-lite"/>
    </source>
</evidence>
<proteinExistence type="predicted"/>
<dbReference type="Proteomes" id="UP000799770">
    <property type="component" value="Unassembled WGS sequence"/>
</dbReference>
<organism evidence="2 3">
    <name type="scientific">Lophiotrema nucula</name>
    <dbReference type="NCBI Taxonomy" id="690887"/>
    <lineage>
        <taxon>Eukaryota</taxon>
        <taxon>Fungi</taxon>
        <taxon>Dikarya</taxon>
        <taxon>Ascomycota</taxon>
        <taxon>Pezizomycotina</taxon>
        <taxon>Dothideomycetes</taxon>
        <taxon>Pleosporomycetidae</taxon>
        <taxon>Pleosporales</taxon>
        <taxon>Lophiotremataceae</taxon>
        <taxon>Lophiotrema</taxon>
    </lineage>
</organism>
<feature type="compositionally biased region" description="Low complexity" evidence="1">
    <location>
        <begin position="1"/>
        <end position="12"/>
    </location>
</feature>
<dbReference type="EMBL" id="ML977315">
    <property type="protein sequence ID" value="KAF2119566.1"/>
    <property type="molecule type" value="Genomic_DNA"/>
</dbReference>
<feature type="region of interest" description="Disordered" evidence="1">
    <location>
        <begin position="1"/>
        <end position="32"/>
    </location>
</feature>
<accession>A0A6A5ZK89</accession>
<sequence>MASAESSSSNATPNPPSLPKHAQAPFLEAALVLSPQEDQHKSRLSDDDNFPISQGDRAVRFKILMNDDVDPDSRTAFHQKLLAINNLLGDNSHWENLVEAVRAAKRLLREAAVKESVDPRWPETCAELVKLLPSYLKYCSEQLLVAVYLVEAEEAADNESGMDDFNPPASECLAINKLYLDADTQVTGEAADRVRLMTAFLNTALYITEDESDDFIEFNFHNKKPNPNRDLAVIFKCTILSKADAVDADVANSFRRGMIKIGELIGLNADGPAKAQAIVAVRDGLIGAGGFKHILDGYPAYLKHCTSELDEIVEELEDQWVGTSSQESSSSAAATSAGDAEMEVVMDA</sequence>
<protein>
    <submittedName>
        <fullName evidence="2">Uncharacterized protein</fullName>
    </submittedName>
</protein>
<evidence type="ECO:0000313" key="3">
    <source>
        <dbReference type="Proteomes" id="UP000799770"/>
    </source>
</evidence>
<reference evidence="2" key="1">
    <citation type="journal article" date="2020" name="Stud. Mycol.">
        <title>101 Dothideomycetes genomes: a test case for predicting lifestyles and emergence of pathogens.</title>
        <authorList>
            <person name="Haridas S."/>
            <person name="Albert R."/>
            <person name="Binder M."/>
            <person name="Bloem J."/>
            <person name="Labutti K."/>
            <person name="Salamov A."/>
            <person name="Andreopoulos B."/>
            <person name="Baker S."/>
            <person name="Barry K."/>
            <person name="Bills G."/>
            <person name="Bluhm B."/>
            <person name="Cannon C."/>
            <person name="Castanera R."/>
            <person name="Culley D."/>
            <person name="Daum C."/>
            <person name="Ezra D."/>
            <person name="Gonzalez J."/>
            <person name="Henrissat B."/>
            <person name="Kuo A."/>
            <person name="Liang C."/>
            <person name="Lipzen A."/>
            <person name="Lutzoni F."/>
            <person name="Magnuson J."/>
            <person name="Mondo S."/>
            <person name="Nolan M."/>
            <person name="Ohm R."/>
            <person name="Pangilinan J."/>
            <person name="Park H.-J."/>
            <person name="Ramirez L."/>
            <person name="Alfaro M."/>
            <person name="Sun H."/>
            <person name="Tritt A."/>
            <person name="Yoshinaga Y."/>
            <person name="Zwiers L.-H."/>
            <person name="Turgeon B."/>
            <person name="Goodwin S."/>
            <person name="Spatafora J."/>
            <person name="Crous P."/>
            <person name="Grigoriev I."/>
        </authorList>
    </citation>
    <scope>NUCLEOTIDE SEQUENCE</scope>
    <source>
        <strain evidence="2">CBS 627.86</strain>
    </source>
</reference>
<evidence type="ECO:0000313" key="2">
    <source>
        <dbReference type="EMBL" id="KAF2119566.1"/>
    </source>
</evidence>